<evidence type="ECO:0000313" key="10">
    <source>
        <dbReference type="EMBL" id="NVO78264.1"/>
    </source>
</evidence>
<evidence type="ECO:0000256" key="2">
    <source>
        <dbReference type="ARBA" id="ARBA00005386"/>
    </source>
</evidence>
<gene>
    <name evidence="10" type="ORF">HV832_10520</name>
</gene>
<dbReference type="Pfam" id="PF13424">
    <property type="entry name" value="TPR_12"/>
    <property type="match status" value="2"/>
</dbReference>
<evidence type="ECO:0000256" key="6">
    <source>
        <dbReference type="ARBA" id="ARBA00022737"/>
    </source>
</evidence>
<evidence type="ECO:0000256" key="1">
    <source>
        <dbReference type="ARBA" id="ARBA00004922"/>
    </source>
</evidence>
<dbReference type="InterPro" id="IPR011990">
    <property type="entry name" value="TPR-like_helical_dom_sf"/>
</dbReference>
<keyword evidence="11" id="KW-1185">Reference proteome</keyword>
<evidence type="ECO:0000256" key="8">
    <source>
        <dbReference type="PROSITE-ProRule" id="PRU00339"/>
    </source>
</evidence>
<dbReference type="Gene3D" id="1.25.40.10">
    <property type="entry name" value="Tetratricopeptide repeat domain"/>
    <property type="match status" value="3"/>
</dbReference>
<dbReference type="AlphaFoldDB" id="A0A850QPE7"/>
<dbReference type="Pfam" id="PF13844">
    <property type="entry name" value="Glyco_transf_41"/>
    <property type="match status" value="2"/>
</dbReference>
<dbReference type="PANTHER" id="PTHR44835:SF1">
    <property type="entry name" value="PROTEIN O-GLCNAC TRANSFERASE"/>
    <property type="match status" value="1"/>
</dbReference>
<organism evidence="10 11">
    <name type="scientific">Undibacterium oligocarboniphilum</name>
    <dbReference type="NCBI Taxonomy" id="666702"/>
    <lineage>
        <taxon>Bacteria</taxon>
        <taxon>Pseudomonadati</taxon>
        <taxon>Pseudomonadota</taxon>
        <taxon>Betaproteobacteria</taxon>
        <taxon>Burkholderiales</taxon>
        <taxon>Oxalobacteraceae</taxon>
        <taxon>Undibacterium</taxon>
    </lineage>
</organism>
<keyword evidence="4" id="KW-0328">Glycosyltransferase</keyword>
<sequence>MNAGQIKGVKDVLALLNAGNLDAAKSLGERLLHSQNKPDLFFVMQKIALLQGNAQDAIDYGQRMLKLAPYQNEFKTAYHETINYLHQQRQFQVMSEAASWLTQSRSADGQAWNLLGISYIELGRFDEARQALERALAMMPNNKHVMSNLGNVLISMSCYGAAIDYLERALKIQPDLVPACNNLGNAYRYVGRASDAIKIYEHALKIAPDYAELIANLGVAYSQVQRYRDAIDCYDRALNLNPQLLPVYANRAEAFRLLGQLQDAIAACENTLNQHPDIQEVWLVYGNALRDASRIDEAIQAYIRALSYQNLRNTSFNSAVYTSLLFCLNYQPDLSAELIYSVYQDYNVKNGLPYKDHWRPFLNDPSLTRKLKVGYVSQSFYNHVCKHFLLPLIESHNHDNVEIYAYSNSVREDEYTGLYRNAVDHWVVTNAMSDDEMAERIRADGIDVLIDVAGHTSDNRLPVMARKPAPVSLHWLDFGYTTGLTAIDYYLTDHAGITEDCAHLFSEKLWPLDGPFFVYRPFGVHSMGDAGQLPAERNGYVTFGCLSRSIRINHKVIRIWAAILDAMPTARLIIDSGDFKDPQICEEMAARFAAYGIQRERLDIGFHTPPWDVLRNIDISLDCFPHNSGMTLIESLYMGVPFITLAGRPSVGRLGASILTGAGHPEWIADSEEEYAQKCVILAHDLPGLKHIRQNLRQELEQSQVMNEPAFARSVEAAYRQMWEIYCKGQQA</sequence>
<keyword evidence="5" id="KW-0808">Transferase</keyword>
<feature type="repeat" description="TPR" evidence="8">
    <location>
        <begin position="211"/>
        <end position="244"/>
    </location>
</feature>
<dbReference type="InterPro" id="IPR051939">
    <property type="entry name" value="Glycosyltr_41/O-GlcNAc_trsf"/>
</dbReference>
<accession>A0A850QPE7</accession>
<evidence type="ECO:0000256" key="5">
    <source>
        <dbReference type="ARBA" id="ARBA00022679"/>
    </source>
</evidence>
<feature type="repeat" description="TPR" evidence="8">
    <location>
        <begin position="109"/>
        <end position="142"/>
    </location>
</feature>
<evidence type="ECO:0000256" key="4">
    <source>
        <dbReference type="ARBA" id="ARBA00022676"/>
    </source>
</evidence>
<dbReference type="SUPFAM" id="SSF48452">
    <property type="entry name" value="TPR-like"/>
    <property type="match status" value="1"/>
</dbReference>
<keyword evidence="7 8" id="KW-0802">TPR repeat</keyword>
<evidence type="ECO:0000313" key="11">
    <source>
        <dbReference type="Proteomes" id="UP000588051"/>
    </source>
</evidence>
<comment type="caution">
    <text evidence="10">The sequence shown here is derived from an EMBL/GenBank/DDBJ whole genome shotgun (WGS) entry which is preliminary data.</text>
</comment>
<feature type="repeat" description="TPR" evidence="8">
    <location>
        <begin position="143"/>
        <end position="176"/>
    </location>
</feature>
<dbReference type="Pfam" id="PF13432">
    <property type="entry name" value="TPR_16"/>
    <property type="match status" value="1"/>
</dbReference>
<feature type="domain" description="O-GlcNAc transferase C-terminal" evidence="9">
    <location>
        <begin position="543"/>
        <end position="712"/>
    </location>
</feature>
<dbReference type="PROSITE" id="PS50293">
    <property type="entry name" value="TPR_REGION"/>
    <property type="match status" value="2"/>
</dbReference>
<dbReference type="EMBL" id="JABXYJ010000005">
    <property type="protein sequence ID" value="NVO78264.1"/>
    <property type="molecule type" value="Genomic_DNA"/>
</dbReference>
<dbReference type="PANTHER" id="PTHR44835">
    <property type="entry name" value="UDP-N-ACETYLGLUCOSAMINE--PEPTIDE N-ACETYLGLUCOSAMINYLTRANSFERASE SPINDLY-RELATED"/>
    <property type="match status" value="1"/>
</dbReference>
<evidence type="ECO:0000259" key="9">
    <source>
        <dbReference type="Pfam" id="PF13844"/>
    </source>
</evidence>
<comment type="pathway">
    <text evidence="1">Protein modification; protein glycosylation.</text>
</comment>
<dbReference type="InterPro" id="IPR029489">
    <property type="entry name" value="OGT/SEC/SPY_C"/>
</dbReference>
<dbReference type="EC" id="2.4.1.255" evidence="3"/>
<dbReference type="SMART" id="SM00028">
    <property type="entry name" value="TPR"/>
    <property type="match status" value="7"/>
</dbReference>
<dbReference type="SUPFAM" id="SSF53756">
    <property type="entry name" value="UDP-Glycosyltransferase/glycogen phosphorylase"/>
    <property type="match status" value="1"/>
</dbReference>
<dbReference type="InterPro" id="IPR019734">
    <property type="entry name" value="TPR_rpt"/>
</dbReference>
<dbReference type="GO" id="GO:0097363">
    <property type="term" value="F:protein O-acetylglucosaminyltransferase activity"/>
    <property type="evidence" value="ECO:0007669"/>
    <property type="project" value="UniProtKB-EC"/>
</dbReference>
<dbReference type="RefSeq" id="WP_176803788.1">
    <property type="nucleotide sequence ID" value="NZ_JABXYJ010000005.1"/>
</dbReference>
<protein>
    <recommendedName>
        <fullName evidence="3">protein O-GlcNAc transferase</fullName>
        <ecNumber evidence="3">2.4.1.255</ecNumber>
    </recommendedName>
</protein>
<evidence type="ECO:0000256" key="7">
    <source>
        <dbReference type="ARBA" id="ARBA00022803"/>
    </source>
</evidence>
<dbReference type="Proteomes" id="UP000588051">
    <property type="component" value="Unassembled WGS sequence"/>
</dbReference>
<name>A0A850QPE7_9BURK</name>
<feature type="domain" description="O-GlcNAc transferase C-terminal" evidence="9">
    <location>
        <begin position="368"/>
        <end position="518"/>
    </location>
</feature>
<keyword evidence="6" id="KW-0677">Repeat</keyword>
<dbReference type="PROSITE" id="PS50005">
    <property type="entry name" value="TPR"/>
    <property type="match status" value="4"/>
</dbReference>
<comment type="similarity">
    <text evidence="2">Belongs to the glycosyltransferase 41 family. O-GlcNAc transferase subfamily.</text>
</comment>
<feature type="repeat" description="TPR" evidence="8">
    <location>
        <begin position="177"/>
        <end position="210"/>
    </location>
</feature>
<dbReference type="Gene3D" id="3.40.50.2000">
    <property type="entry name" value="Glycogen Phosphorylase B"/>
    <property type="match status" value="1"/>
</dbReference>
<evidence type="ECO:0000256" key="3">
    <source>
        <dbReference type="ARBA" id="ARBA00011970"/>
    </source>
</evidence>
<reference evidence="10 11" key="1">
    <citation type="submission" date="2020-06" db="EMBL/GenBank/DDBJ databases">
        <authorList>
            <person name="Qiu C."/>
            <person name="Liu Z."/>
        </authorList>
    </citation>
    <scope>NUCLEOTIDE SEQUENCE [LARGE SCALE GENOMIC DNA]</scope>
    <source>
        <strain evidence="10 11">EM 1</strain>
    </source>
</reference>
<proteinExistence type="inferred from homology"/>
<dbReference type="Gene3D" id="3.40.50.11380">
    <property type="match status" value="1"/>
</dbReference>